<feature type="domain" description="Oxidoreductase molybdopterin-binding" evidence="7">
    <location>
        <begin position="331"/>
        <end position="486"/>
    </location>
</feature>
<evidence type="ECO:0000259" key="7">
    <source>
        <dbReference type="Pfam" id="PF00174"/>
    </source>
</evidence>
<proteinExistence type="predicted"/>
<protein>
    <submittedName>
        <fullName evidence="9">Molybdopterin-dependent oxidoreductase</fullName>
    </submittedName>
</protein>
<feature type="transmembrane region" description="Helical" evidence="6">
    <location>
        <begin position="101"/>
        <end position="122"/>
    </location>
</feature>
<keyword evidence="5 6" id="KW-0472">Membrane</keyword>
<comment type="caution">
    <text evidence="9">The sequence shown here is derived from an EMBL/GenBank/DDBJ whole genome shotgun (WGS) entry which is preliminary data.</text>
</comment>
<dbReference type="Proteomes" id="UP001596406">
    <property type="component" value="Unassembled WGS sequence"/>
</dbReference>
<evidence type="ECO:0000256" key="4">
    <source>
        <dbReference type="ARBA" id="ARBA00022989"/>
    </source>
</evidence>
<organism evidence="9 10">
    <name type="scientific">Halomarina ordinaria</name>
    <dbReference type="NCBI Taxonomy" id="3033939"/>
    <lineage>
        <taxon>Archaea</taxon>
        <taxon>Methanobacteriati</taxon>
        <taxon>Methanobacteriota</taxon>
        <taxon>Stenosarchaea group</taxon>
        <taxon>Halobacteria</taxon>
        <taxon>Halobacteriales</taxon>
        <taxon>Natronomonadaceae</taxon>
        <taxon>Halomarina</taxon>
    </lineage>
</organism>
<dbReference type="GO" id="GO:0005886">
    <property type="term" value="C:plasma membrane"/>
    <property type="evidence" value="ECO:0007669"/>
    <property type="project" value="UniProtKB-SubCell"/>
</dbReference>
<keyword evidence="4 6" id="KW-1133">Transmembrane helix</keyword>
<dbReference type="Pfam" id="PF00174">
    <property type="entry name" value="Oxidored_molyb"/>
    <property type="match status" value="1"/>
</dbReference>
<dbReference type="PANTHER" id="PTHR43032">
    <property type="entry name" value="PROTEIN-METHIONINE-SULFOXIDE REDUCTASE"/>
    <property type="match status" value="1"/>
</dbReference>
<evidence type="ECO:0000313" key="9">
    <source>
        <dbReference type="EMBL" id="MFC6838341.1"/>
    </source>
</evidence>
<dbReference type="RefSeq" id="WP_304450030.1">
    <property type="nucleotide sequence ID" value="NZ_JARRAH010000004.1"/>
</dbReference>
<dbReference type="Pfam" id="PF01292">
    <property type="entry name" value="Ni_hydr_CYTB"/>
    <property type="match status" value="1"/>
</dbReference>
<comment type="subcellular location">
    <subcellularLocation>
        <location evidence="1">Cell membrane</location>
        <topology evidence="1">Multi-pass membrane protein</topology>
    </subcellularLocation>
</comment>
<name>A0ABD5UD94_9EURY</name>
<gene>
    <name evidence="9" type="ORF">ACFQHK_17810</name>
</gene>
<dbReference type="Gene3D" id="1.20.950.20">
    <property type="entry name" value="Transmembrane di-heme cytochromes, Chain C"/>
    <property type="match status" value="1"/>
</dbReference>
<dbReference type="InterPro" id="IPR000572">
    <property type="entry name" value="OxRdtase_Mopterin-bd_dom"/>
</dbReference>
<reference evidence="9 10" key="1">
    <citation type="journal article" date="2019" name="Int. J. Syst. Evol. Microbiol.">
        <title>The Global Catalogue of Microorganisms (GCM) 10K type strain sequencing project: providing services to taxonomists for standard genome sequencing and annotation.</title>
        <authorList>
            <consortium name="The Broad Institute Genomics Platform"/>
            <consortium name="The Broad Institute Genome Sequencing Center for Infectious Disease"/>
            <person name="Wu L."/>
            <person name="Ma J."/>
        </authorList>
    </citation>
    <scope>NUCLEOTIDE SEQUENCE [LARGE SCALE GENOMIC DNA]</scope>
    <source>
        <strain evidence="9 10">PSRA2</strain>
    </source>
</reference>
<feature type="transmembrane region" description="Helical" evidence="6">
    <location>
        <begin position="250"/>
        <end position="272"/>
    </location>
</feature>
<keyword evidence="2" id="KW-1003">Cell membrane</keyword>
<accession>A0ABD5UD94</accession>
<evidence type="ECO:0000313" key="10">
    <source>
        <dbReference type="Proteomes" id="UP001596406"/>
    </source>
</evidence>
<dbReference type="SUPFAM" id="SSF56524">
    <property type="entry name" value="Oxidoreductase molybdopterin-binding domain"/>
    <property type="match status" value="1"/>
</dbReference>
<dbReference type="EMBL" id="JBHSXM010000004">
    <property type="protein sequence ID" value="MFC6838341.1"/>
    <property type="molecule type" value="Genomic_DNA"/>
</dbReference>
<keyword evidence="3 6" id="KW-0812">Transmembrane</keyword>
<evidence type="ECO:0000256" key="2">
    <source>
        <dbReference type="ARBA" id="ARBA00022475"/>
    </source>
</evidence>
<dbReference type="SUPFAM" id="SSF81342">
    <property type="entry name" value="Transmembrane di-heme cytochromes"/>
    <property type="match status" value="1"/>
</dbReference>
<feature type="transmembrane region" description="Helical" evidence="6">
    <location>
        <begin position="206"/>
        <end position="230"/>
    </location>
</feature>
<evidence type="ECO:0000256" key="1">
    <source>
        <dbReference type="ARBA" id="ARBA00004651"/>
    </source>
</evidence>
<evidence type="ECO:0000256" key="6">
    <source>
        <dbReference type="SAM" id="Phobius"/>
    </source>
</evidence>
<evidence type="ECO:0000256" key="3">
    <source>
        <dbReference type="ARBA" id="ARBA00022692"/>
    </source>
</evidence>
<dbReference type="Gene3D" id="3.90.420.10">
    <property type="entry name" value="Oxidoreductase, molybdopterin-binding domain"/>
    <property type="match status" value="1"/>
</dbReference>
<keyword evidence="10" id="KW-1185">Reference proteome</keyword>
<dbReference type="InterPro" id="IPR016174">
    <property type="entry name" value="Di-haem_cyt_TM"/>
</dbReference>
<dbReference type="AlphaFoldDB" id="A0ABD5UD94"/>
<feature type="transmembrane region" description="Helical" evidence="6">
    <location>
        <begin position="164"/>
        <end position="185"/>
    </location>
</feature>
<evidence type="ECO:0000256" key="5">
    <source>
        <dbReference type="ARBA" id="ARBA00023136"/>
    </source>
</evidence>
<evidence type="ECO:0000259" key="8">
    <source>
        <dbReference type="Pfam" id="PF01292"/>
    </source>
</evidence>
<dbReference type="InterPro" id="IPR036374">
    <property type="entry name" value="OxRdtase_Mopterin-bd_sf"/>
</dbReference>
<feature type="domain" description="Cytochrome b561 bacterial/Ni-hydrogenase" evidence="8">
    <location>
        <begin position="7"/>
        <end position="232"/>
    </location>
</feature>
<feature type="transmembrane region" description="Helical" evidence="6">
    <location>
        <begin position="13"/>
        <end position="30"/>
    </location>
</feature>
<dbReference type="InterPro" id="IPR011577">
    <property type="entry name" value="Cyt_b561_bac/Ni-Hgenase"/>
</dbReference>
<dbReference type="PANTHER" id="PTHR43032:SF2">
    <property type="entry name" value="BLL0505 PROTEIN"/>
    <property type="match status" value="1"/>
</dbReference>
<sequence length="511" mass="58810">MAAGLDYPWWLRITHWFNFFFIILLFRSGYEILMSHPKLYWSDDGEPGDEWLRVGDEERSTEFDKEVIDGEDLWAAEDEIDPPSPLISLPGRDAIGMGRHWHFWGALGWTLCGLLYVGGLFVSGEWTRLTPTSLDILPQAWNALLSYAQLQVPHASGYNALQQLTYFSVIFILSPVMIVTGLLQAPAFRAHWPEWFGWNRQLNRSIHFIGFVAFNVFLFGHVALVAAHGFWSEMKLIVLGSPTASTDLTIALTVLGVGIVFGFAAFATWISLKRPYFTQNLLEIGVDPLLKGLFHHVSFVDGDDRPEESDFARVNGKPPRNDEYRAHFENDFEDWTITVDGLVENELNLTNEEIREMDKQEHVTRHDCIQGWTYYAKWGGIPLSAIMDRCEPNEDAEWLVFWTLDEKWEYSEDGPFEEKGVDDDIPEFYYEAIRMDKAQEPRSILAYEMNDGDLPVAHGAPYRLRIESQLGYKMAKWVTRIEFVEDFEDIGKGYGGWRDDVLHYYPSSADI</sequence>